<feature type="non-terminal residue" evidence="2">
    <location>
        <position position="52"/>
    </location>
</feature>
<sequence>TPSQELKNMENAAAPSASGKAESSGSNALPETPEVGGDDVEQFLQELQEKDD</sequence>
<dbReference type="EMBL" id="AY577404">
    <property type="protein sequence ID" value="AAS86728.1"/>
    <property type="molecule type" value="mRNA"/>
</dbReference>
<name>Q592R1_LYMST</name>
<feature type="region of interest" description="Disordered" evidence="1">
    <location>
        <begin position="1"/>
        <end position="39"/>
    </location>
</feature>
<evidence type="ECO:0000313" key="2">
    <source>
        <dbReference type="EMBL" id="AAS86728.1"/>
    </source>
</evidence>
<reference evidence="2" key="1">
    <citation type="submission" date="2004-03" db="EMBL/GenBank/DDBJ databases">
        <title>A genome-wide screening approach for membrane-targeted gene products.</title>
        <authorList>
            <person name="Jaaro H."/>
            <person name="Levy Z."/>
            <person name="Fainzilber M."/>
        </authorList>
    </citation>
    <scope>NUCLEOTIDE SEQUENCE</scope>
    <source>
        <tissue evidence="2">CNS</tissue>
    </source>
</reference>
<accession>Q592R1</accession>
<feature type="non-terminal residue" evidence="2">
    <location>
        <position position="1"/>
    </location>
</feature>
<dbReference type="AlphaFoldDB" id="Q592R1"/>
<organism evidence="2">
    <name type="scientific">Lymnaea stagnalis</name>
    <name type="common">Great pond snail</name>
    <name type="synonym">Helix stagnalis</name>
    <dbReference type="NCBI Taxonomy" id="6523"/>
    <lineage>
        <taxon>Eukaryota</taxon>
        <taxon>Metazoa</taxon>
        <taxon>Spiralia</taxon>
        <taxon>Lophotrochozoa</taxon>
        <taxon>Mollusca</taxon>
        <taxon>Gastropoda</taxon>
        <taxon>Heterobranchia</taxon>
        <taxon>Euthyneura</taxon>
        <taxon>Panpulmonata</taxon>
        <taxon>Hygrophila</taxon>
        <taxon>Lymnaeoidea</taxon>
        <taxon>Lymnaeidae</taxon>
        <taxon>Lymnaea</taxon>
    </lineage>
</organism>
<evidence type="ECO:0000256" key="1">
    <source>
        <dbReference type="SAM" id="MobiDB-lite"/>
    </source>
</evidence>
<protein>
    <submittedName>
        <fullName evidence="2">Uncharacterized protein</fullName>
    </submittedName>
</protein>
<proteinExistence type="evidence at transcript level"/>